<proteinExistence type="predicted"/>
<accession>A0ABS2DMS6</accession>
<comment type="caution">
    <text evidence="7">The sequence shown here is derived from an EMBL/GenBank/DDBJ whole genome shotgun (WGS) entry which is preliminary data.</text>
</comment>
<dbReference type="RefSeq" id="WP_204205294.1">
    <property type="nucleotide sequence ID" value="NZ_JAFELM010000045.1"/>
</dbReference>
<dbReference type="EMBL" id="JAFELM010000045">
    <property type="protein sequence ID" value="MBM6619810.1"/>
    <property type="molecule type" value="Genomic_DNA"/>
</dbReference>
<reference evidence="7 8" key="1">
    <citation type="submission" date="2021-02" db="EMBL/GenBank/DDBJ databases">
        <title>Bacillus sp. RD4P76, an endophyte from a halophyte.</title>
        <authorList>
            <person name="Sun J.-Q."/>
        </authorList>
    </citation>
    <scope>NUCLEOTIDE SEQUENCE [LARGE SCALE GENOMIC DNA]</scope>
    <source>
        <strain evidence="7 8">RD4P76</strain>
    </source>
</reference>
<feature type="transmembrane region" description="Helical" evidence="6">
    <location>
        <begin position="95"/>
        <end position="118"/>
    </location>
</feature>
<dbReference type="InterPro" id="IPR003740">
    <property type="entry name" value="YitT"/>
</dbReference>
<feature type="transmembrane region" description="Helical" evidence="6">
    <location>
        <begin position="44"/>
        <end position="63"/>
    </location>
</feature>
<feature type="transmembrane region" description="Helical" evidence="6">
    <location>
        <begin position="5"/>
        <end position="24"/>
    </location>
</feature>
<evidence type="ECO:0000256" key="1">
    <source>
        <dbReference type="ARBA" id="ARBA00004651"/>
    </source>
</evidence>
<dbReference type="InterPro" id="IPR051461">
    <property type="entry name" value="UPF0750_membrane"/>
</dbReference>
<evidence type="ECO:0000256" key="3">
    <source>
        <dbReference type="ARBA" id="ARBA00022692"/>
    </source>
</evidence>
<evidence type="ECO:0000313" key="8">
    <source>
        <dbReference type="Proteomes" id="UP001518925"/>
    </source>
</evidence>
<keyword evidence="5 6" id="KW-0472">Membrane</keyword>
<evidence type="ECO:0000256" key="4">
    <source>
        <dbReference type="ARBA" id="ARBA00022989"/>
    </source>
</evidence>
<gene>
    <name evidence="7" type="ORF">JR050_19290</name>
</gene>
<dbReference type="Proteomes" id="UP001518925">
    <property type="component" value="Unassembled WGS sequence"/>
</dbReference>
<sequence>MNERICAVTIGSLLIGIGINAFIMPHHLMEGGMIGIGLIAKYKWGLEPGLTIIILSIPIYIFTFLYNKTLFFRSIHGLLLSSFFIDMLSPLRSTFSLPMISSAALGGALIGVGIGLMLRYQTSTGGLDLLAQALSIAFLMNVGVIIFLFDFSIILAGSLLIESTSLLFSLIAVCFVAIFTTLCTYSYIK</sequence>
<comment type="subcellular location">
    <subcellularLocation>
        <location evidence="1">Cell membrane</location>
        <topology evidence="1">Multi-pass membrane protein</topology>
    </subcellularLocation>
</comment>
<evidence type="ECO:0000256" key="2">
    <source>
        <dbReference type="ARBA" id="ARBA00022475"/>
    </source>
</evidence>
<keyword evidence="3 6" id="KW-0812">Transmembrane</keyword>
<dbReference type="Pfam" id="PF02588">
    <property type="entry name" value="YitT_membrane"/>
    <property type="match status" value="1"/>
</dbReference>
<evidence type="ECO:0000313" key="7">
    <source>
        <dbReference type="EMBL" id="MBM6619810.1"/>
    </source>
</evidence>
<dbReference type="PANTHER" id="PTHR33545:SF5">
    <property type="entry name" value="UPF0750 MEMBRANE PROTEIN YITT"/>
    <property type="match status" value="1"/>
</dbReference>
<organism evidence="7 8">
    <name type="scientific">Bacillus suaedaesalsae</name>
    <dbReference type="NCBI Taxonomy" id="2810349"/>
    <lineage>
        <taxon>Bacteria</taxon>
        <taxon>Bacillati</taxon>
        <taxon>Bacillota</taxon>
        <taxon>Bacilli</taxon>
        <taxon>Bacillales</taxon>
        <taxon>Bacillaceae</taxon>
        <taxon>Bacillus</taxon>
    </lineage>
</organism>
<protein>
    <submittedName>
        <fullName evidence="7">YitT family protein</fullName>
    </submittedName>
</protein>
<evidence type="ECO:0000256" key="5">
    <source>
        <dbReference type="ARBA" id="ARBA00023136"/>
    </source>
</evidence>
<keyword evidence="2" id="KW-1003">Cell membrane</keyword>
<evidence type="ECO:0000256" key="6">
    <source>
        <dbReference type="SAM" id="Phobius"/>
    </source>
</evidence>
<keyword evidence="4 6" id="KW-1133">Transmembrane helix</keyword>
<name>A0ABS2DMS6_9BACI</name>
<feature type="transmembrane region" description="Helical" evidence="6">
    <location>
        <begin position="130"/>
        <end position="161"/>
    </location>
</feature>
<feature type="transmembrane region" description="Helical" evidence="6">
    <location>
        <begin position="167"/>
        <end position="188"/>
    </location>
</feature>
<dbReference type="PANTHER" id="PTHR33545">
    <property type="entry name" value="UPF0750 MEMBRANE PROTEIN YITT-RELATED"/>
    <property type="match status" value="1"/>
</dbReference>
<keyword evidence="8" id="KW-1185">Reference proteome</keyword>